<feature type="domain" description="Glycosyltransferase 2-like" evidence="1">
    <location>
        <begin position="6"/>
        <end position="162"/>
    </location>
</feature>
<comment type="caution">
    <text evidence="2">The sequence shown here is derived from an EMBL/GenBank/DDBJ whole genome shotgun (WGS) entry which is preliminary data.</text>
</comment>
<dbReference type="AlphaFoldDB" id="A0AAE3SXX8"/>
<keyword evidence="2" id="KW-0328">Glycosyltransferase</keyword>
<keyword evidence="3" id="KW-1185">Reference proteome</keyword>
<proteinExistence type="predicted"/>
<accession>A0AAE3SXX8</accession>
<evidence type="ECO:0000259" key="1">
    <source>
        <dbReference type="Pfam" id="PF00535"/>
    </source>
</evidence>
<evidence type="ECO:0000313" key="3">
    <source>
        <dbReference type="Proteomes" id="UP001212602"/>
    </source>
</evidence>
<organism evidence="2 3">
    <name type="scientific">Xenophilus arseniciresistens</name>
    <dbReference type="NCBI Taxonomy" id="1283306"/>
    <lineage>
        <taxon>Bacteria</taxon>
        <taxon>Pseudomonadati</taxon>
        <taxon>Pseudomonadota</taxon>
        <taxon>Betaproteobacteria</taxon>
        <taxon>Burkholderiales</taxon>
        <taxon>Comamonadaceae</taxon>
        <taxon>Xenophilus</taxon>
    </lineage>
</organism>
<keyword evidence="2" id="KW-0808">Transferase</keyword>
<dbReference type="PANTHER" id="PTHR22916:SF3">
    <property type="entry name" value="UDP-GLCNAC:BETAGAL BETA-1,3-N-ACETYLGLUCOSAMINYLTRANSFERASE-LIKE PROTEIN 1"/>
    <property type="match status" value="1"/>
</dbReference>
<sequence>MYKVAVLLASFNGEKWLEEQVSSILAQTKVEINLFLRDDCSSDGTRDVLNSLGHESRLHVLPNRGRATGTAAGNFFEIIKECADINVDYFFLADQDDYWYPEKISAAIELMRKEGADCYASNLRCVSDSQSPRILRKDFPQTTNDFLFQGASAGCTYGLSARSIKYVRNVINDSSTHRVNLAAVSHDWAIYAITRSRGCVWAIDPSYYIDYRQHNSNVYGALGFKSYVKRLRLLRSGWYRENVLNVAELCELNSSQKRIVEAIRRGGIIGKIRLLSDCFSFRRRRSEKIIMLFFIVVGFI</sequence>
<dbReference type="Gene3D" id="3.90.550.10">
    <property type="entry name" value="Spore Coat Polysaccharide Biosynthesis Protein SpsA, Chain A"/>
    <property type="match status" value="1"/>
</dbReference>
<reference evidence="2" key="1">
    <citation type="submission" date="2023-01" db="EMBL/GenBank/DDBJ databases">
        <title>Xenophilus mangrovi sp. nov., isolated from soil of Mangrove nature reserve.</title>
        <authorList>
            <person name="Xu S."/>
            <person name="Liu Z."/>
            <person name="Xu Y."/>
        </authorList>
    </citation>
    <scope>NUCLEOTIDE SEQUENCE</scope>
    <source>
        <strain evidence="2">YW8</strain>
    </source>
</reference>
<protein>
    <submittedName>
        <fullName evidence="2">Glycosyltransferase</fullName>
        <ecNumber evidence="2">2.4.-.-</ecNumber>
    </submittedName>
</protein>
<dbReference type="GO" id="GO:0016758">
    <property type="term" value="F:hexosyltransferase activity"/>
    <property type="evidence" value="ECO:0007669"/>
    <property type="project" value="UniProtKB-ARBA"/>
</dbReference>
<dbReference type="SUPFAM" id="SSF53448">
    <property type="entry name" value="Nucleotide-diphospho-sugar transferases"/>
    <property type="match status" value="1"/>
</dbReference>
<dbReference type="EC" id="2.4.-.-" evidence="2"/>
<dbReference type="Proteomes" id="UP001212602">
    <property type="component" value="Unassembled WGS sequence"/>
</dbReference>
<dbReference type="InterPro" id="IPR029044">
    <property type="entry name" value="Nucleotide-diphossugar_trans"/>
</dbReference>
<dbReference type="RefSeq" id="WP_271426738.1">
    <property type="nucleotide sequence ID" value="NZ_JAQIPB010000001.1"/>
</dbReference>
<dbReference type="InterPro" id="IPR001173">
    <property type="entry name" value="Glyco_trans_2-like"/>
</dbReference>
<dbReference type="PANTHER" id="PTHR22916">
    <property type="entry name" value="GLYCOSYLTRANSFERASE"/>
    <property type="match status" value="1"/>
</dbReference>
<name>A0AAE3SXX8_9BURK</name>
<dbReference type="Pfam" id="PF00535">
    <property type="entry name" value="Glycos_transf_2"/>
    <property type="match status" value="1"/>
</dbReference>
<gene>
    <name evidence="2" type="ORF">PGB34_03845</name>
</gene>
<evidence type="ECO:0000313" key="2">
    <source>
        <dbReference type="EMBL" id="MDA7415487.1"/>
    </source>
</evidence>
<dbReference type="EMBL" id="JAQIPB010000001">
    <property type="protein sequence ID" value="MDA7415487.1"/>
    <property type="molecule type" value="Genomic_DNA"/>
</dbReference>